<reference evidence="3" key="1">
    <citation type="submission" date="2017-04" db="EMBL/GenBank/DDBJ databases">
        <authorList>
            <person name="Varghese N."/>
            <person name="Submissions S."/>
        </authorList>
    </citation>
    <scope>NUCLEOTIDE SEQUENCE [LARGE SCALE GENOMIC DNA]</scope>
</reference>
<keyword evidence="3" id="KW-1185">Reference proteome</keyword>
<accession>A0A1Y6EPF5</accession>
<dbReference type="InterPro" id="IPR036866">
    <property type="entry name" value="RibonucZ/Hydroxyglut_hydro"/>
</dbReference>
<evidence type="ECO:0000259" key="1">
    <source>
        <dbReference type="Pfam" id="PF12706"/>
    </source>
</evidence>
<evidence type="ECO:0000313" key="3">
    <source>
        <dbReference type="Proteomes" id="UP000194450"/>
    </source>
</evidence>
<sequence length="364" mass="41151">MRKKLLLVLLILILALVIIYVTGCSSNYSMLRANYQNKELPAHYGEHGFRNPHTDEIDKNALDFFKMRLFGDDQWADQEQEVGLIPQQPLAADHFQTIPSQPRLTWLGHASFIIELNGKRIVTDPILTDRASPVSFSGPKRLSEPPLTPEQLPQIDVVIISHNHYDHLDEATIKALAKQPRQPKFLVPLGLSDWLLEQGVAAANIESADWWQQIKIDSLTFTATPSQHWSARSLFDRMQSLWASWYIEDSASKKRVWFAGDTGYNNIQFNQIRERLGAVDLALVPVGAYQPEWFMQPQHTSPADAMKLHQDLQAKQSVVMHFATYQLAAEGLQETLDDIAAARAKQQVSGDIFRVIPIGSSTSF</sequence>
<dbReference type="AlphaFoldDB" id="A0A1Y6EPF5"/>
<protein>
    <submittedName>
        <fullName evidence="2">L-ascorbate metabolism protein UlaG, beta-lactamase superfamily</fullName>
    </submittedName>
</protein>
<dbReference type="Pfam" id="PF12706">
    <property type="entry name" value="Lactamase_B_2"/>
    <property type="match status" value="1"/>
</dbReference>
<proteinExistence type="predicted"/>
<feature type="domain" description="Metallo-beta-lactamase" evidence="1">
    <location>
        <begin position="120"/>
        <end position="322"/>
    </location>
</feature>
<dbReference type="RefSeq" id="WP_086433923.1">
    <property type="nucleotide sequence ID" value="NZ_FXWH01000001.1"/>
</dbReference>
<organism evidence="2 3">
    <name type="scientific">Pseudidiomarina planktonica</name>
    <dbReference type="NCBI Taxonomy" id="1323738"/>
    <lineage>
        <taxon>Bacteria</taxon>
        <taxon>Pseudomonadati</taxon>
        <taxon>Pseudomonadota</taxon>
        <taxon>Gammaproteobacteria</taxon>
        <taxon>Alteromonadales</taxon>
        <taxon>Idiomarinaceae</taxon>
        <taxon>Pseudidiomarina</taxon>
    </lineage>
</organism>
<dbReference type="Gene3D" id="3.60.15.10">
    <property type="entry name" value="Ribonuclease Z/Hydroxyacylglutathione hydrolase-like"/>
    <property type="match status" value="1"/>
</dbReference>
<dbReference type="Proteomes" id="UP000194450">
    <property type="component" value="Unassembled WGS sequence"/>
</dbReference>
<name>A0A1Y6EPF5_9GAMM</name>
<dbReference type="InterPro" id="IPR001279">
    <property type="entry name" value="Metallo-B-lactamas"/>
</dbReference>
<dbReference type="GO" id="GO:0005737">
    <property type="term" value="C:cytoplasm"/>
    <property type="evidence" value="ECO:0007669"/>
    <property type="project" value="TreeGrafter"/>
</dbReference>
<dbReference type="PANTHER" id="PTHR15032:SF4">
    <property type="entry name" value="N-ACYL-PHOSPHATIDYLETHANOLAMINE-HYDROLYZING PHOSPHOLIPASE D"/>
    <property type="match status" value="1"/>
</dbReference>
<gene>
    <name evidence="2" type="ORF">SAMN06297229_0770</name>
</gene>
<dbReference type="EMBL" id="FXWH01000001">
    <property type="protein sequence ID" value="SMQ62850.1"/>
    <property type="molecule type" value="Genomic_DNA"/>
</dbReference>
<dbReference type="PANTHER" id="PTHR15032">
    <property type="entry name" value="N-ACYL-PHOSPHATIDYLETHANOLAMINE-HYDROLYZING PHOSPHOLIPASE D"/>
    <property type="match status" value="1"/>
</dbReference>
<evidence type="ECO:0000313" key="2">
    <source>
        <dbReference type="EMBL" id="SMQ62850.1"/>
    </source>
</evidence>
<dbReference type="SUPFAM" id="SSF56281">
    <property type="entry name" value="Metallo-hydrolase/oxidoreductase"/>
    <property type="match status" value="1"/>
</dbReference>
<dbReference type="OrthoDB" id="9805728at2"/>